<dbReference type="InterPro" id="IPR045089">
    <property type="entry name" value="PGGT1B-like"/>
</dbReference>
<dbReference type="EMBL" id="JAACJK010000176">
    <property type="protein sequence ID" value="KAF5318951.1"/>
    <property type="molecule type" value="Genomic_DNA"/>
</dbReference>
<evidence type="ECO:0000256" key="4">
    <source>
        <dbReference type="ARBA" id="ARBA00022602"/>
    </source>
</evidence>
<evidence type="ECO:0000256" key="8">
    <source>
        <dbReference type="ARBA" id="ARBA00022833"/>
    </source>
</evidence>
<gene>
    <name evidence="11" type="ORF">D9611_013669</name>
</gene>
<dbReference type="Pfam" id="PF00432">
    <property type="entry name" value="Prenyltrans"/>
    <property type="match status" value="1"/>
</dbReference>
<evidence type="ECO:0000259" key="10">
    <source>
        <dbReference type="Pfam" id="PF00432"/>
    </source>
</evidence>
<evidence type="ECO:0000256" key="3">
    <source>
        <dbReference type="ARBA" id="ARBA00015798"/>
    </source>
</evidence>
<dbReference type="AlphaFoldDB" id="A0A8H5B944"/>
<dbReference type="GO" id="GO:0008270">
    <property type="term" value="F:zinc ion binding"/>
    <property type="evidence" value="ECO:0007669"/>
    <property type="project" value="UniProtKB-UniRule"/>
</dbReference>
<keyword evidence="12" id="KW-1185">Reference proteome</keyword>
<dbReference type="GO" id="GO:0005965">
    <property type="term" value="C:protein farnesyltransferase complex"/>
    <property type="evidence" value="ECO:0007669"/>
    <property type="project" value="UniProtKB-UniRule"/>
</dbReference>
<keyword evidence="4 9" id="KW-0637">Prenyltransferase</keyword>
<evidence type="ECO:0000256" key="1">
    <source>
        <dbReference type="ARBA" id="ARBA00010497"/>
    </source>
</evidence>
<organism evidence="11 12">
    <name type="scientific">Ephemerocybe angulata</name>
    <dbReference type="NCBI Taxonomy" id="980116"/>
    <lineage>
        <taxon>Eukaryota</taxon>
        <taxon>Fungi</taxon>
        <taxon>Dikarya</taxon>
        <taxon>Basidiomycota</taxon>
        <taxon>Agaricomycotina</taxon>
        <taxon>Agaricomycetes</taxon>
        <taxon>Agaricomycetidae</taxon>
        <taxon>Agaricales</taxon>
        <taxon>Agaricineae</taxon>
        <taxon>Psathyrellaceae</taxon>
        <taxon>Ephemerocybe</taxon>
    </lineage>
</organism>
<feature type="domain" description="Prenyltransferase alpha-alpha toroid" evidence="10">
    <location>
        <begin position="41"/>
        <end position="478"/>
    </location>
</feature>
<dbReference type="EC" id="2.5.1.58" evidence="2 9"/>
<evidence type="ECO:0000313" key="12">
    <source>
        <dbReference type="Proteomes" id="UP000541558"/>
    </source>
</evidence>
<name>A0A8H5B944_9AGAR</name>
<comment type="similarity">
    <text evidence="1 9">Belongs to the protein prenyltransferase subunit beta family.</text>
</comment>
<keyword evidence="7" id="KW-0677">Repeat</keyword>
<evidence type="ECO:0000256" key="9">
    <source>
        <dbReference type="RuleBase" id="RU365056"/>
    </source>
</evidence>
<evidence type="ECO:0000256" key="7">
    <source>
        <dbReference type="ARBA" id="ARBA00022737"/>
    </source>
</evidence>
<dbReference type="InterPro" id="IPR001330">
    <property type="entry name" value="Prenyltrans"/>
</dbReference>
<keyword evidence="5 9" id="KW-0808">Transferase</keyword>
<dbReference type="GO" id="GO:0004660">
    <property type="term" value="F:protein farnesyltransferase activity"/>
    <property type="evidence" value="ECO:0007669"/>
    <property type="project" value="UniProtKB-UniRule"/>
</dbReference>
<comment type="function">
    <text evidence="9">Catalyzes the transfer of a farnesyl moiety from farnesyl diphosphate to a cysteine at the fourth position from the C-terminus of several proteins. The beta subunit is responsible for peptide-binding.</text>
</comment>
<protein>
    <recommendedName>
        <fullName evidence="3 9">Protein farnesyltransferase subunit beta</fullName>
        <shortName evidence="9">FTase-beta</shortName>
        <ecNumber evidence="2 9">2.5.1.58</ecNumber>
    </recommendedName>
</protein>
<dbReference type="Gene3D" id="1.50.10.20">
    <property type="match status" value="1"/>
</dbReference>
<comment type="cofactor">
    <cofactor evidence="9">
        <name>Zn(2+)</name>
        <dbReference type="ChEBI" id="CHEBI:29105"/>
    </cofactor>
    <text evidence="9">Binds 1 zinc ion per subunit.</text>
</comment>
<dbReference type="Proteomes" id="UP000541558">
    <property type="component" value="Unassembled WGS sequence"/>
</dbReference>
<evidence type="ECO:0000313" key="11">
    <source>
        <dbReference type="EMBL" id="KAF5318951.1"/>
    </source>
</evidence>
<dbReference type="SUPFAM" id="SSF48239">
    <property type="entry name" value="Terpenoid cyclases/Protein prenyltransferases"/>
    <property type="match status" value="1"/>
</dbReference>
<keyword evidence="8 9" id="KW-0862">Zinc</keyword>
<evidence type="ECO:0000256" key="5">
    <source>
        <dbReference type="ARBA" id="ARBA00022679"/>
    </source>
</evidence>
<dbReference type="PANTHER" id="PTHR11774">
    <property type="entry name" value="GERANYLGERANYL TRANSFERASE TYPE BETA SUBUNIT"/>
    <property type="match status" value="1"/>
</dbReference>
<keyword evidence="6 9" id="KW-0479">Metal-binding</keyword>
<dbReference type="OrthoDB" id="10261146at2759"/>
<sequence length="496" mass="54193">MATGPKLTPFDNYRTATTAVQHETEEILHRHLPKDWKPPALNKSAHMQFLVKHLVQGFPSRYTSQDASQPWLLFWILQAFSCLGVVLDPGNKQKAIDKIMLWQHPAGGFGGGPGQAAHLLTTYASVCSLAIVGRPGEGGGWDGIDRKAIYNFFLSLKQKDGSFLVAHHSEVDVRGIYCLLVVATLLDIITPELVAGTPEFIASCQTYEGGFSSASFPSYDTHNPGKILDGSPRPALGEAHGGYTFCALASWIMLQPYIKLSAAKPTINLKSLTRWLVQMQGVESELGGFRGRTNKLVDGCYSWWCGGAFGLLEALGVGGLENAKAMSEEVIDEEEEILKGLKVEAGDWVDVDDELFNSKALQEYILYAGQSPSGGLRDKPPKPADAYHTLYCLSGLSSAQHHVFPSKTKHEKLTEEWSPKNERQVDLLVSAEDKDLETALRREGIAAILSWGEDPVRATSAAHIVGGKDNRLNATHPITNLTITHTEGIAKWAYGL</sequence>
<comment type="caution">
    <text evidence="11">The sequence shown here is derived from an EMBL/GenBank/DDBJ whole genome shotgun (WGS) entry which is preliminary data.</text>
</comment>
<dbReference type="InterPro" id="IPR026872">
    <property type="entry name" value="FTB"/>
</dbReference>
<comment type="catalytic activity">
    <reaction evidence="9">
        <text>L-cysteinyl-[protein] + (2E,6E)-farnesyl diphosphate = S-(2E,6E)-farnesyl-L-cysteinyl-[protein] + diphosphate</text>
        <dbReference type="Rhea" id="RHEA:13345"/>
        <dbReference type="Rhea" id="RHEA-COMP:10131"/>
        <dbReference type="Rhea" id="RHEA-COMP:11535"/>
        <dbReference type="ChEBI" id="CHEBI:29950"/>
        <dbReference type="ChEBI" id="CHEBI:33019"/>
        <dbReference type="ChEBI" id="CHEBI:86019"/>
        <dbReference type="ChEBI" id="CHEBI:175763"/>
    </reaction>
</comment>
<comment type="subunit">
    <text evidence="9">Heterodimer of an alpha and a beta subunit.</text>
</comment>
<accession>A0A8H5B944</accession>
<dbReference type="CDD" id="cd02893">
    <property type="entry name" value="FTase"/>
    <property type="match status" value="1"/>
</dbReference>
<proteinExistence type="inferred from homology"/>
<dbReference type="InterPro" id="IPR008930">
    <property type="entry name" value="Terpenoid_cyclase/PrenylTrfase"/>
</dbReference>
<evidence type="ECO:0000256" key="6">
    <source>
        <dbReference type="ARBA" id="ARBA00022723"/>
    </source>
</evidence>
<reference evidence="11 12" key="1">
    <citation type="journal article" date="2020" name="ISME J.">
        <title>Uncovering the hidden diversity of litter-decomposition mechanisms in mushroom-forming fungi.</title>
        <authorList>
            <person name="Floudas D."/>
            <person name="Bentzer J."/>
            <person name="Ahren D."/>
            <person name="Johansson T."/>
            <person name="Persson P."/>
            <person name="Tunlid A."/>
        </authorList>
    </citation>
    <scope>NUCLEOTIDE SEQUENCE [LARGE SCALE GENOMIC DNA]</scope>
    <source>
        <strain evidence="11 12">CBS 175.51</strain>
    </source>
</reference>
<dbReference type="GO" id="GO:0097354">
    <property type="term" value="P:prenylation"/>
    <property type="evidence" value="ECO:0007669"/>
    <property type="project" value="UniProtKB-UniRule"/>
</dbReference>
<dbReference type="PANTHER" id="PTHR11774:SF6">
    <property type="entry name" value="PROTEIN FARNESYLTRANSFERASE SUBUNIT BETA"/>
    <property type="match status" value="1"/>
</dbReference>
<evidence type="ECO:0000256" key="2">
    <source>
        <dbReference type="ARBA" id="ARBA00012702"/>
    </source>
</evidence>